<evidence type="ECO:0000313" key="2">
    <source>
        <dbReference type="Proteomes" id="UP000222542"/>
    </source>
</evidence>
<dbReference type="SUPFAM" id="SSF111331">
    <property type="entry name" value="NAD kinase/diacylglycerol kinase-like"/>
    <property type="match status" value="1"/>
</dbReference>
<gene>
    <name evidence="1" type="ORF">T459_19596</name>
</gene>
<dbReference type="EMBL" id="AYRZ02000007">
    <property type="protein sequence ID" value="PHT76074.1"/>
    <property type="molecule type" value="Genomic_DNA"/>
</dbReference>
<dbReference type="InterPro" id="IPR050187">
    <property type="entry name" value="Lipid_Phosphate_FormReg"/>
</dbReference>
<name>A0A2G2Z299_CAPAN</name>
<proteinExistence type="predicted"/>
<dbReference type="InterPro" id="IPR016064">
    <property type="entry name" value="NAD/diacylglycerol_kinase_sf"/>
</dbReference>
<organism evidence="1 2">
    <name type="scientific">Capsicum annuum</name>
    <name type="common">Capsicum pepper</name>
    <dbReference type="NCBI Taxonomy" id="4072"/>
    <lineage>
        <taxon>Eukaryota</taxon>
        <taxon>Viridiplantae</taxon>
        <taxon>Streptophyta</taxon>
        <taxon>Embryophyta</taxon>
        <taxon>Tracheophyta</taxon>
        <taxon>Spermatophyta</taxon>
        <taxon>Magnoliopsida</taxon>
        <taxon>eudicotyledons</taxon>
        <taxon>Gunneridae</taxon>
        <taxon>Pentapetalae</taxon>
        <taxon>asterids</taxon>
        <taxon>lamiids</taxon>
        <taxon>Solanales</taxon>
        <taxon>Solanaceae</taxon>
        <taxon>Solanoideae</taxon>
        <taxon>Capsiceae</taxon>
        <taxon>Capsicum</taxon>
    </lineage>
</organism>
<dbReference type="Proteomes" id="UP000222542">
    <property type="component" value="Unassembled WGS sequence"/>
</dbReference>
<accession>A0A2G2Z299</accession>
<dbReference type="PANTHER" id="PTHR12358:SF31">
    <property type="entry name" value="ACYLGLYCEROL KINASE, MITOCHONDRIAL"/>
    <property type="match status" value="1"/>
</dbReference>
<dbReference type="STRING" id="4072.A0A2G2Z299"/>
<evidence type="ECO:0000313" key="1">
    <source>
        <dbReference type="EMBL" id="PHT76074.1"/>
    </source>
</evidence>
<keyword evidence="2" id="KW-1185">Reference proteome</keyword>
<dbReference type="AlphaFoldDB" id="A0A2G2Z299"/>
<dbReference type="GO" id="GO:0016773">
    <property type="term" value="F:phosphotransferase activity, alcohol group as acceptor"/>
    <property type="evidence" value="ECO:0007669"/>
    <property type="project" value="UniProtKB-ARBA"/>
</dbReference>
<dbReference type="PANTHER" id="PTHR12358">
    <property type="entry name" value="SPHINGOSINE KINASE"/>
    <property type="match status" value="1"/>
</dbReference>
<comment type="caution">
    <text evidence="1">The sequence shown here is derived from an EMBL/GenBank/DDBJ whole genome shotgun (WGS) entry which is preliminary data.</text>
</comment>
<protein>
    <submittedName>
        <fullName evidence="1">Uncharacterized protein</fullName>
    </submittedName>
</protein>
<reference evidence="1 2" key="2">
    <citation type="journal article" date="2017" name="Genome Biol.">
        <title>New reference genome sequences of hot pepper reveal the massive evolution of plant disease-resistance genes by retroduplication.</title>
        <authorList>
            <person name="Kim S."/>
            <person name="Park J."/>
            <person name="Yeom S.I."/>
            <person name="Kim Y.M."/>
            <person name="Seo E."/>
            <person name="Kim K.T."/>
            <person name="Kim M.S."/>
            <person name="Lee J.M."/>
            <person name="Cheong K."/>
            <person name="Shin H.S."/>
            <person name="Kim S.B."/>
            <person name="Han K."/>
            <person name="Lee J."/>
            <person name="Park M."/>
            <person name="Lee H.A."/>
            <person name="Lee H.Y."/>
            <person name="Lee Y."/>
            <person name="Oh S."/>
            <person name="Lee J.H."/>
            <person name="Choi E."/>
            <person name="Choi E."/>
            <person name="Lee S.E."/>
            <person name="Jeon J."/>
            <person name="Kim H."/>
            <person name="Choi G."/>
            <person name="Song H."/>
            <person name="Lee J."/>
            <person name="Lee S.C."/>
            <person name="Kwon J.K."/>
            <person name="Lee H.Y."/>
            <person name="Koo N."/>
            <person name="Hong Y."/>
            <person name="Kim R.W."/>
            <person name="Kang W.H."/>
            <person name="Huh J.H."/>
            <person name="Kang B.C."/>
            <person name="Yang T.J."/>
            <person name="Lee Y.H."/>
            <person name="Bennetzen J.L."/>
            <person name="Choi D."/>
        </authorList>
    </citation>
    <scope>NUCLEOTIDE SEQUENCE [LARGE SCALE GENOMIC DNA]</scope>
    <source>
        <strain evidence="2">cv. CM334</strain>
    </source>
</reference>
<dbReference type="GO" id="GO:0001727">
    <property type="term" value="F:lipid kinase activity"/>
    <property type="evidence" value="ECO:0007669"/>
    <property type="project" value="UniProtKB-ARBA"/>
</dbReference>
<reference evidence="1 2" key="1">
    <citation type="journal article" date="2014" name="Nat. Genet.">
        <title>Genome sequence of the hot pepper provides insights into the evolution of pungency in Capsicum species.</title>
        <authorList>
            <person name="Kim S."/>
            <person name="Park M."/>
            <person name="Yeom S.I."/>
            <person name="Kim Y.M."/>
            <person name="Lee J.M."/>
            <person name="Lee H.A."/>
            <person name="Seo E."/>
            <person name="Choi J."/>
            <person name="Cheong K."/>
            <person name="Kim K.T."/>
            <person name="Jung K."/>
            <person name="Lee G.W."/>
            <person name="Oh S.K."/>
            <person name="Bae C."/>
            <person name="Kim S.B."/>
            <person name="Lee H.Y."/>
            <person name="Kim S.Y."/>
            <person name="Kim M.S."/>
            <person name="Kang B.C."/>
            <person name="Jo Y.D."/>
            <person name="Yang H.B."/>
            <person name="Jeong H.J."/>
            <person name="Kang W.H."/>
            <person name="Kwon J.K."/>
            <person name="Shin C."/>
            <person name="Lim J.Y."/>
            <person name="Park J.H."/>
            <person name="Huh J.H."/>
            <person name="Kim J.S."/>
            <person name="Kim B.D."/>
            <person name="Cohen O."/>
            <person name="Paran I."/>
            <person name="Suh M.C."/>
            <person name="Lee S.B."/>
            <person name="Kim Y.K."/>
            <person name="Shin Y."/>
            <person name="Noh S.J."/>
            <person name="Park J."/>
            <person name="Seo Y.S."/>
            <person name="Kwon S.Y."/>
            <person name="Kim H.A."/>
            <person name="Park J.M."/>
            <person name="Kim H.J."/>
            <person name="Choi S.B."/>
            <person name="Bosland P.W."/>
            <person name="Reeves G."/>
            <person name="Jo S.H."/>
            <person name="Lee B.W."/>
            <person name="Cho H.T."/>
            <person name="Choi H.S."/>
            <person name="Lee M.S."/>
            <person name="Yu Y."/>
            <person name="Do Choi Y."/>
            <person name="Park B.S."/>
            <person name="van Deynze A."/>
            <person name="Ashrafi H."/>
            <person name="Hill T."/>
            <person name="Kim W.T."/>
            <person name="Pai H.S."/>
            <person name="Ahn H.K."/>
            <person name="Yeam I."/>
            <person name="Giovannoni J.J."/>
            <person name="Rose J.K."/>
            <person name="Sorensen I."/>
            <person name="Lee S.J."/>
            <person name="Kim R.W."/>
            <person name="Choi I.Y."/>
            <person name="Choi B.S."/>
            <person name="Lim J.S."/>
            <person name="Lee Y.H."/>
            <person name="Choi D."/>
        </authorList>
    </citation>
    <scope>NUCLEOTIDE SEQUENCE [LARGE SCALE GENOMIC DNA]</scope>
    <source>
        <strain evidence="2">cv. CM334</strain>
    </source>
</reference>
<sequence length="236" mass="27207">MSALIFLSHPSFSSHNLALYYSLFIYHRSSHLGSLDLGLRNPPTIDLDNFLPLLVLTRHKQSLDVATISEGQSQFFSLLMLAWGGIVDIDIEYEKHRWMGRDLIDFYGMKRTFWLRRYNSCIKFVVAPDGYFDLVVIKGVPKVNIAMVDGRVKQRRPCKITTRLLLQGAFSHQYMLDPINIIARVRELSKQQKREQPGVPDGFINFSKFPALSSTFDILWHHLFELLLGCSVMRSV</sequence>
<dbReference type="Gramene" id="PHT76074">
    <property type="protein sequence ID" value="PHT76074"/>
    <property type="gene ID" value="T459_19596"/>
</dbReference>
<dbReference type="Gene3D" id="2.60.200.40">
    <property type="match status" value="1"/>
</dbReference>